<dbReference type="CDD" id="cd02966">
    <property type="entry name" value="TlpA_like_family"/>
    <property type="match status" value="1"/>
</dbReference>
<evidence type="ECO:0000313" key="3">
    <source>
        <dbReference type="Proteomes" id="UP000238430"/>
    </source>
</evidence>
<dbReference type="InterPro" id="IPR050553">
    <property type="entry name" value="Thioredoxin_ResA/DsbE_sf"/>
</dbReference>
<reference evidence="2 3" key="1">
    <citation type="submission" date="2018-03" db="EMBL/GenBank/DDBJ databases">
        <title>Mesoflavibacter sp. HG37 and Mesoflavibacter sp. HG96 sp.nov., two marine bacteria isolated from seawater of Western Pacific Ocean.</title>
        <authorList>
            <person name="Cheng H."/>
            <person name="Wu Y.-H."/>
            <person name="Guo L.-L."/>
            <person name="Xu X.-W."/>
        </authorList>
    </citation>
    <scope>NUCLEOTIDE SEQUENCE [LARGE SCALE GENOMIC DNA]</scope>
    <source>
        <strain evidence="2 3">KCTC 42117</strain>
    </source>
</reference>
<accession>A0A2T1NB76</accession>
<dbReference type="InterPro" id="IPR013766">
    <property type="entry name" value="Thioredoxin_domain"/>
</dbReference>
<dbReference type="PANTHER" id="PTHR42852">
    <property type="entry name" value="THIOL:DISULFIDE INTERCHANGE PROTEIN DSBE"/>
    <property type="match status" value="1"/>
</dbReference>
<dbReference type="PROSITE" id="PS51352">
    <property type="entry name" value="THIOREDOXIN_2"/>
    <property type="match status" value="1"/>
</dbReference>
<dbReference type="EMBL" id="PXOT01000024">
    <property type="protein sequence ID" value="PSG89380.1"/>
    <property type="molecule type" value="Genomic_DNA"/>
</dbReference>
<gene>
    <name evidence="2" type="ORF">C7H61_10535</name>
</gene>
<organism evidence="2 3">
    <name type="scientific">Mesoflavibacter zeaxanthinifaciens subsp. sabulilitoris</name>
    <dbReference type="NCBI Taxonomy" id="1520893"/>
    <lineage>
        <taxon>Bacteria</taxon>
        <taxon>Pseudomonadati</taxon>
        <taxon>Bacteroidota</taxon>
        <taxon>Flavobacteriia</taxon>
        <taxon>Flavobacteriales</taxon>
        <taxon>Flavobacteriaceae</taxon>
        <taxon>Mesoflavibacter</taxon>
    </lineage>
</organism>
<dbReference type="Gene3D" id="3.40.30.10">
    <property type="entry name" value="Glutaredoxin"/>
    <property type="match status" value="1"/>
</dbReference>
<dbReference type="AlphaFoldDB" id="A0A2T1NB76"/>
<comment type="caution">
    <text evidence="2">The sequence shown here is derived from an EMBL/GenBank/DDBJ whole genome shotgun (WGS) entry which is preliminary data.</text>
</comment>
<protein>
    <submittedName>
        <fullName evidence="2">Thiol-disulfide oxidoreductase</fullName>
    </submittedName>
</protein>
<dbReference type="OrthoDB" id="9815205at2"/>
<dbReference type="InterPro" id="IPR013740">
    <property type="entry name" value="Redoxin"/>
</dbReference>
<dbReference type="GO" id="GO:0016491">
    <property type="term" value="F:oxidoreductase activity"/>
    <property type="evidence" value="ECO:0007669"/>
    <property type="project" value="InterPro"/>
</dbReference>
<dbReference type="SUPFAM" id="SSF52833">
    <property type="entry name" value="Thioredoxin-like"/>
    <property type="match status" value="1"/>
</dbReference>
<dbReference type="Pfam" id="PF08534">
    <property type="entry name" value="Redoxin"/>
    <property type="match status" value="1"/>
</dbReference>
<evidence type="ECO:0000313" key="2">
    <source>
        <dbReference type="EMBL" id="PSG89380.1"/>
    </source>
</evidence>
<feature type="domain" description="Thioredoxin" evidence="1">
    <location>
        <begin position="51"/>
        <end position="187"/>
    </location>
</feature>
<dbReference type="Proteomes" id="UP000238430">
    <property type="component" value="Unassembled WGS sequence"/>
</dbReference>
<evidence type="ECO:0000259" key="1">
    <source>
        <dbReference type="PROSITE" id="PS51352"/>
    </source>
</evidence>
<proteinExistence type="predicted"/>
<dbReference type="RefSeq" id="WP_106679609.1">
    <property type="nucleotide sequence ID" value="NZ_JACHWV010000003.1"/>
</dbReference>
<dbReference type="InterPro" id="IPR036249">
    <property type="entry name" value="Thioredoxin-like_sf"/>
</dbReference>
<name>A0A2T1NB76_9FLAO</name>
<sequence>MKSVKPKLSLSNILFGLFIVLMIIPQSRQFIQIQLQKGLSVFSPSIEDEDERVQLQTYQWTLQDVNGNIYDFSSAKNKVVFINFWATWCPPCIAEMSDLDQLYSDYNNKVEFLFVTNDDSEKVKAFLTKNGYSLEVYYPMSNHPDFEVSSIPRTFLIDKNGKIVIDKTGVANWNGDKVRATLDKLLND</sequence>
<keyword evidence="3" id="KW-1185">Reference proteome</keyword>
<dbReference type="PANTHER" id="PTHR42852:SF13">
    <property type="entry name" value="PROTEIN DIPZ"/>
    <property type="match status" value="1"/>
</dbReference>